<dbReference type="RefSeq" id="WP_214159697.1">
    <property type="nucleotide sequence ID" value="NZ_JAHBAY010000015.1"/>
</dbReference>
<sequence length="85" mass="8880">MDADELVNLLRGRGITVHAASPLPRAANGRAGLAVFLDPPGDQREAARVGVVQLPGVASVTFSGFTPWVMFVTFTSAGLSSAAWR</sequence>
<dbReference type="EMBL" id="JAHBAY010000015">
    <property type="protein sequence ID" value="MBT0773169.1"/>
    <property type="molecule type" value="Genomic_DNA"/>
</dbReference>
<protein>
    <submittedName>
        <fullName evidence="1">Uncharacterized protein</fullName>
    </submittedName>
</protein>
<dbReference type="Proteomes" id="UP001197247">
    <property type="component" value="Unassembled WGS sequence"/>
</dbReference>
<proteinExistence type="predicted"/>
<name>A0ABS5TRA8_9ACTN</name>
<gene>
    <name evidence="1" type="ORF">KIH74_29770</name>
</gene>
<reference evidence="1 2" key="1">
    <citation type="submission" date="2021-05" db="EMBL/GenBank/DDBJ databases">
        <title>Kineosporia and Streptomyces sp. nov. two new marine actinobacteria isolated from Coral.</title>
        <authorList>
            <person name="Buangrab K."/>
            <person name="Sutthacheep M."/>
            <person name="Yeemin T."/>
            <person name="Harunari E."/>
            <person name="Igarashi Y."/>
            <person name="Kanchanasin P."/>
            <person name="Tanasupawat S."/>
            <person name="Phongsopitanun W."/>
        </authorList>
    </citation>
    <scope>NUCLEOTIDE SEQUENCE [LARGE SCALE GENOMIC DNA]</scope>
    <source>
        <strain evidence="1 2">J2-2</strain>
    </source>
</reference>
<evidence type="ECO:0000313" key="2">
    <source>
        <dbReference type="Proteomes" id="UP001197247"/>
    </source>
</evidence>
<organism evidence="1 2">
    <name type="scientific">Kineosporia corallincola</name>
    <dbReference type="NCBI Taxonomy" id="2835133"/>
    <lineage>
        <taxon>Bacteria</taxon>
        <taxon>Bacillati</taxon>
        <taxon>Actinomycetota</taxon>
        <taxon>Actinomycetes</taxon>
        <taxon>Kineosporiales</taxon>
        <taxon>Kineosporiaceae</taxon>
        <taxon>Kineosporia</taxon>
    </lineage>
</organism>
<accession>A0ABS5TRA8</accession>
<comment type="caution">
    <text evidence="1">The sequence shown here is derived from an EMBL/GenBank/DDBJ whole genome shotgun (WGS) entry which is preliminary data.</text>
</comment>
<keyword evidence="2" id="KW-1185">Reference proteome</keyword>
<evidence type="ECO:0000313" key="1">
    <source>
        <dbReference type="EMBL" id="MBT0773169.1"/>
    </source>
</evidence>